<accession>A0A510XYL8</accession>
<dbReference type="Proteomes" id="UP000321419">
    <property type="component" value="Unassembled WGS sequence"/>
</dbReference>
<dbReference type="RefSeq" id="WP_089348832.1">
    <property type="nucleotide sequence ID" value="NZ_BJUM01000032.1"/>
</dbReference>
<evidence type="ECO:0000313" key="2">
    <source>
        <dbReference type="Proteomes" id="UP000321419"/>
    </source>
</evidence>
<protein>
    <recommendedName>
        <fullName evidence="3">Alkylmercury lyase</fullName>
    </recommendedName>
</protein>
<evidence type="ECO:0008006" key="3">
    <source>
        <dbReference type="Google" id="ProtNLM"/>
    </source>
</evidence>
<keyword evidence="2" id="KW-1185">Reference proteome</keyword>
<sequence>MELNNSTLHYFIMNQFVELGYAPKIDDIIYHFDVSKFEIIKALQTLQEYHGVVLHPKSSEVWIMHPFSTAPTNFWIESKKGSWWGNCAWCSLGVAALLNCDLTITTTLGGEAKQVVIEIINGQIKNQNMFIHFPIPMVNAWDNVTYTCSTMLMFESEAEVNNWCEKHSMNKGDVQPINNVWEFSKVWYGNHLNPNWVKWSVEEAKEIFKRFELQHSVWNMPQKVGRF</sequence>
<dbReference type="Pfam" id="PF03243">
    <property type="entry name" value="MerB"/>
    <property type="match status" value="1"/>
</dbReference>
<reference evidence="1 2" key="1">
    <citation type="submission" date="2019-07" db="EMBL/GenBank/DDBJ databases">
        <title>Whole genome shotgun sequence of Pseudoalteromonas espejiana NBRC 102222.</title>
        <authorList>
            <person name="Hosoyama A."/>
            <person name="Uohara A."/>
            <person name="Ohji S."/>
            <person name="Ichikawa N."/>
        </authorList>
    </citation>
    <scope>NUCLEOTIDE SEQUENCE [LARGE SCALE GENOMIC DNA]</scope>
    <source>
        <strain evidence="1 2">NBRC 102222</strain>
    </source>
</reference>
<dbReference type="InterPro" id="IPR053717">
    <property type="entry name" value="MerB_lyase_sf"/>
</dbReference>
<dbReference type="OrthoDB" id="7185309at2"/>
<dbReference type="InterPro" id="IPR004927">
    <property type="entry name" value="MerB"/>
</dbReference>
<dbReference type="SUPFAM" id="SSF160387">
    <property type="entry name" value="NosL/MerB-like"/>
    <property type="match status" value="1"/>
</dbReference>
<dbReference type="EMBL" id="BJUM01000032">
    <property type="protein sequence ID" value="GEK56154.1"/>
    <property type="molecule type" value="Genomic_DNA"/>
</dbReference>
<comment type="caution">
    <text evidence="1">The sequence shown here is derived from an EMBL/GenBank/DDBJ whole genome shotgun (WGS) entry which is preliminary data.</text>
</comment>
<evidence type="ECO:0000313" key="1">
    <source>
        <dbReference type="EMBL" id="GEK56154.1"/>
    </source>
</evidence>
<name>A0A510XYL8_9GAMM</name>
<gene>
    <name evidence="1" type="ORF">PES01_29990</name>
</gene>
<dbReference type="Gene3D" id="3.30.450.410">
    <property type="match status" value="1"/>
</dbReference>
<dbReference type="GO" id="GO:0018836">
    <property type="term" value="F:alkylmercury lyase activity"/>
    <property type="evidence" value="ECO:0007669"/>
    <property type="project" value="InterPro"/>
</dbReference>
<organism evidence="1 2">
    <name type="scientific">Pseudoalteromonas espejiana</name>
    <dbReference type="NCBI Taxonomy" id="28107"/>
    <lineage>
        <taxon>Bacteria</taxon>
        <taxon>Pseudomonadati</taxon>
        <taxon>Pseudomonadota</taxon>
        <taxon>Gammaproteobacteria</taxon>
        <taxon>Alteromonadales</taxon>
        <taxon>Pseudoalteromonadaceae</taxon>
        <taxon>Pseudoalteromonas</taxon>
    </lineage>
</organism>
<proteinExistence type="predicted"/>
<dbReference type="AlphaFoldDB" id="A0A510XYL8"/>